<dbReference type="EMBL" id="GBRH01217171">
    <property type="protein sequence ID" value="JAD80724.1"/>
    <property type="molecule type" value="Transcribed_RNA"/>
</dbReference>
<accession>A0A0A9CWN0</accession>
<dbReference type="AlphaFoldDB" id="A0A0A9CWN0"/>
<name>A0A0A9CWN0_ARUDO</name>
<reference evidence="1" key="1">
    <citation type="submission" date="2014-09" db="EMBL/GenBank/DDBJ databases">
        <authorList>
            <person name="Magalhaes I.L.F."/>
            <person name="Oliveira U."/>
            <person name="Santos F.R."/>
            <person name="Vidigal T.H.D.A."/>
            <person name="Brescovit A.D."/>
            <person name="Santos A.J."/>
        </authorList>
    </citation>
    <scope>NUCLEOTIDE SEQUENCE</scope>
    <source>
        <tissue evidence="1">Shoot tissue taken approximately 20 cm above the soil surface</tissue>
    </source>
</reference>
<protein>
    <submittedName>
        <fullName evidence="1">Uncharacterized protein</fullName>
    </submittedName>
</protein>
<proteinExistence type="predicted"/>
<organism evidence="1">
    <name type="scientific">Arundo donax</name>
    <name type="common">Giant reed</name>
    <name type="synonym">Donax arundinaceus</name>
    <dbReference type="NCBI Taxonomy" id="35708"/>
    <lineage>
        <taxon>Eukaryota</taxon>
        <taxon>Viridiplantae</taxon>
        <taxon>Streptophyta</taxon>
        <taxon>Embryophyta</taxon>
        <taxon>Tracheophyta</taxon>
        <taxon>Spermatophyta</taxon>
        <taxon>Magnoliopsida</taxon>
        <taxon>Liliopsida</taxon>
        <taxon>Poales</taxon>
        <taxon>Poaceae</taxon>
        <taxon>PACMAD clade</taxon>
        <taxon>Arundinoideae</taxon>
        <taxon>Arundineae</taxon>
        <taxon>Arundo</taxon>
    </lineage>
</organism>
<evidence type="ECO:0000313" key="1">
    <source>
        <dbReference type="EMBL" id="JAD80724.1"/>
    </source>
</evidence>
<sequence>MTWQTLRTAFPLGTKCLYLKVPMTNRSKPMNAAPVEIQNANTQLPFSSMYDSAVTDTMLPRLFATKK</sequence>
<reference evidence="1" key="2">
    <citation type="journal article" date="2015" name="Data Brief">
        <title>Shoot transcriptome of the giant reed, Arundo donax.</title>
        <authorList>
            <person name="Barrero R.A."/>
            <person name="Guerrero F.D."/>
            <person name="Moolhuijzen P."/>
            <person name="Goolsby J.A."/>
            <person name="Tidwell J."/>
            <person name="Bellgard S.E."/>
            <person name="Bellgard M.I."/>
        </authorList>
    </citation>
    <scope>NUCLEOTIDE SEQUENCE</scope>
    <source>
        <tissue evidence="1">Shoot tissue taken approximately 20 cm above the soil surface</tissue>
    </source>
</reference>